<dbReference type="EMBL" id="LHCF01000001">
    <property type="protein sequence ID" value="KOR75739.1"/>
    <property type="molecule type" value="Genomic_DNA"/>
</dbReference>
<feature type="binding site" evidence="2">
    <location>
        <position position="151"/>
    </location>
    <ligand>
        <name>Fe cation</name>
        <dbReference type="ChEBI" id="CHEBI:24875"/>
        <label>2</label>
    </ligand>
</feature>
<dbReference type="InterPro" id="IPR005235">
    <property type="entry name" value="YmdB-like"/>
</dbReference>
<dbReference type="STRING" id="479893.CPX_001301"/>
<gene>
    <name evidence="3" type="ORF">CPX_001301</name>
</gene>
<dbReference type="SUPFAM" id="SSF56300">
    <property type="entry name" value="Metallo-dependent phosphatases"/>
    <property type="match status" value="1"/>
</dbReference>
<feature type="binding site" evidence="2">
    <location>
        <position position="39"/>
    </location>
    <ligand>
        <name>Fe cation</name>
        <dbReference type="ChEBI" id="CHEBI:24875"/>
        <label>1</label>
    </ligand>
</feature>
<dbReference type="NCBIfam" id="TIGR00282">
    <property type="entry name" value="TIGR00282 family metallophosphoesterase"/>
    <property type="match status" value="1"/>
</dbReference>
<feature type="binding site" evidence="2">
    <location>
        <position position="39"/>
    </location>
    <ligand>
        <name>Fe cation</name>
        <dbReference type="ChEBI" id="CHEBI:24875"/>
        <label>2</label>
    </ligand>
</feature>
<evidence type="ECO:0000313" key="4">
    <source>
        <dbReference type="Proteomes" id="UP000037386"/>
    </source>
</evidence>
<dbReference type="InterPro" id="IPR029052">
    <property type="entry name" value="Metallo-depent_PP-like"/>
</dbReference>
<evidence type="ECO:0000313" key="3">
    <source>
        <dbReference type="EMBL" id="KOR75739.1"/>
    </source>
</evidence>
<accession>A0A0M1N180</accession>
<sequence length="256" mass="29024">MNILFVGDICGKSGVDYLMEKINLLKKKYNAEMVIVNAENVADGQGLNYENYQNLTLSGVNLMTMGNHTWKHNSLENFIDHSNVIRPVNDESKKVGSGYKIVTYQNKKILIMNALGRVFMNNDSLSSPFTEVDKILHEYRDLYDYSLLDFHAQATSEKIALAHYFDGRIDAIVGTHTHVQTNDDRILPKKTLYISDVGMTGPLDGVIGQDKNIIINNFLNTKNKMKQKNAEGKRQLNGVLLTFGKERKITKIKYSE</sequence>
<dbReference type="Pfam" id="PF13277">
    <property type="entry name" value="YmdB"/>
    <property type="match status" value="1"/>
</dbReference>
<dbReference type="Gene3D" id="3.60.21.10">
    <property type="match status" value="1"/>
</dbReference>
<dbReference type="GO" id="GO:0046872">
    <property type="term" value="F:metal ion binding"/>
    <property type="evidence" value="ECO:0007669"/>
    <property type="project" value="UniProtKB-KW"/>
</dbReference>
<dbReference type="PATRIC" id="fig|479893.3.peg.79"/>
<dbReference type="RefSeq" id="WP_053521300.1">
    <property type="nucleotide sequence ID" value="NZ_LHCF01000001.1"/>
</dbReference>
<proteinExistence type="predicted"/>
<dbReference type="Proteomes" id="UP000037386">
    <property type="component" value="Unassembled WGS sequence"/>
</dbReference>
<dbReference type="PANTHER" id="PTHR36303:SF1">
    <property type="entry name" value="2',3'-CYCLIC-NUCLEOTIDE 2'-PHOSPHODIESTERASE"/>
    <property type="match status" value="1"/>
</dbReference>
<keyword evidence="2" id="KW-0479">Metal-binding</keyword>
<name>A0A0M1N180_9MOLU</name>
<feature type="binding site" evidence="2">
    <location>
        <position position="8"/>
    </location>
    <ligand>
        <name>Fe cation</name>
        <dbReference type="ChEBI" id="CHEBI:24875"/>
        <label>1</label>
    </ligand>
</feature>
<evidence type="ECO:0000256" key="2">
    <source>
        <dbReference type="PIRSR" id="PIRSR004789-51"/>
    </source>
</evidence>
<feature type="binding site" evidence="2">
    <location>
        <position position="67"/>
    </location>
    <ligand>
        <name>Fe cation</name>
        <dbReference type="ChEBI" id="CHEBI:24875"/>
        <label>2</label>
    </ligand>
</feature>
<dbReference type="AlphaFoldDB" id="A0A0M1N180"/>
<dbReference type="OrthoDB" id="9801109at2"/>
<comment type="caution">
    <text evidence="3">The sequence shown here is derived from an EMBL/GenBank/DDBJ whole genome shotgun (WGS) entry which is preliminary data.</text>
</comment>
<dbReference type="PIRSF" id="PIRSF004789">
    <property type="entry name" value="DR1281"/>
    <property type="match status" value="1"/>
</dbReference>
<feature type="binding site" evidence="2">
    <location>
        <position position="176"/>
    </location>
    <ligand>
        <name>Fe cation</name>
        <dbReference type="ChEBI" id="CHEBI:24875"/>
        <label>2</label>
    </ligand>
</feature>
<organism evidence="3 4">
    <name type="scientific">Candidatus Phytoplasma pruni</name>
    <dbReference type="NCBI Taxonomy" id="479893"/>
    <lineage>
        <taxon>Bacteria</taxon>
        <taxon>Bacillati</taxon>
        <taxon>Mycoplasmatota</taxon>
        <taxon>Mollicutes</taxon>
        <taxon>Acholeplasmatales</taxon>
        <taxon>Acholeplasmataceae</taxon>
        <taxon>Candidatus Phytoplasma</taxon>
        <taxon>16SrIII (X-disease group)</taxon>
    </lineage>
</organism>
<evidence type="ECO:0000256" key="1">
    <source>
        <dbReference type="PIRSR" id="PIRSR004789-50"/>
    </source>
</evidence>
<feature type="binding site" evidence="2">
    <location>
        <position position="40"/>
    </location>
    <ligand>
        <name>Fe cation</name>
        <dbReference type="ChEBI" id="CHEBI:24875"/>
        <label>1</label>
    </ligand>
</feature>
<feature type="binding site" evidence="2">
    <location>
        <position position="178"/>
    </location>
    <ligand>
        <name>Fe cation</name>
        <dbReference type="ChEBI" id="CHEBI:24875"/>
        <label>1</label>
    </ligand>
</feature>
<protein>
    <submittedName>
        <fullName evidence="3">Putative metallophosphoesterase</fullName>
    </submittedName>
</protein>
<dbReference type="GO" id="GO:0004113">
    <property type="term" value="F:2',3'-cyclic-nucleotide 3'-phosphodiesterase activity"/>
    <property type="evidence" value="ECO:0007669"/>
    <property type="project" value="TreeGrafter"/>
</dbReference>
<feature type="active site" description="Proton donor" evidence="1">
    <location>
        <position position="68"/>
    </location>
</feature>
<reference evidence="4" key="1">
    <citation type="submission" date="2015-05" db="EMBL/GenBank/DDBJ databases">
        <title>Draft genome sequence of 'Candidatus Phytoplasma Pruni' strain CX, a plant pathogenic bacterium.</title>
        <authorList>
            <person name="Lee I.-M."/>
            <person name="Bottner-Parker K.D."/>
            <person name="Shao J."/>
            <person name="Gundersen-Rindal D.E."/>
            <person name="Zhao Y."/>
            <person name="Davis R.E."/>
        </authorList>
    </citation>
    <scope>NUCLEOTIDE SEQUENCE [LARGE SCALE GENOMIC DNA]</scope>
    <source>
        <strain evidence="4">CX</strain>
    </source>
</reference>
<dbReference type="PANTHER" id="PTHR36303">
    <property type="entry name" value="2',3'-CYCLIC-NUCLEOTIDE 2'-PHOSPHODIESTERASE"/>
    <property type="match status" value="1"/>
</dbReference>